<comment type="caution">
    <text evidence="1">The sequence shown here is derived from an EMBL/GenBank/DDBJ whole genome shotgun (WGS) entry which is preliminary data.</text>
</comment>
<evidence type="ECO:0008006" key="3">
    <source>
        <dbReference type="Google" id="ProtNLM"/>
    </source>
</evidence>
<accession>A0AAW1PN02</accession>
<name>A0AAW1PN02_9CHLO</name>
<evidence type="ECO:0000313" key="1">
    <source>
        <dbReference type="EMBL" id="KAK9811293.1"/>
    </source>
</evidence>
<dbReference type="AlphaFoldDB" id="A0AAW1PN02"/>
<dbReference type="EMBL" id="JALJOR010000009">
    <property type="protein sequence ID" value="KAK9811293.1"/>
    <property type="molecule type" value="Genomic_DNA"/>
</dbReference>
<evidence type="ECO:0000313" key="2">
    <source>
        <dbReference type="Proteomes" id="UP001489004"/>
    </source>
</evidence>
<proteinExistence type="predicted"/>
<dbReference type="InterPro" id="IPR016565">
    <property type="entry name" value="Proteasome_assmbl_chp_1"/>
</dbReference>
<dbReference type="GO" id="GO:0043248">
    <property type="term" value="P:proteasome assembly"/>
    <property type="evidence" value="ECO:0007669"/>
    <property type="project" value="InterPro"/>
</dbReference>
<protein>
    <recommendedName>
        <fullName evidence="3">Proteasome assembly chaperone 1</fullName>
    </recommendedName>
</protein>
<gene>
    <name evidence="1" type="ORF">WJX72_001268</name>
</gene>
<dbReference type="PANTHER" id="PTHR37227">
    <property type="entry name" value="OS01G0219000 PROTEIN"/>
    <property type="match status" value="1"/>
</dbReference>
<dbReference type="GO" id="GO:0005783">
    <property type="term" value="C:endoplasmic reticulum"/>
    <property type="evidence" value="ECO:0007669"/>
    <property type="project" value="InterPro"/>
</dbReference>
<keyword evidence="2" id="KW-1185">Reference proteome</keyword>
<dbReference type="Pfam" id="PF16094">
    <property type="entry name" value="PAC1"/>
    <property type="match status" value="1"/>
</dbReference>
<reference evidence="1 2" key="1">
    <citation type="journal article" date="2024" name="Nat. Commun.">
        <title>Phylogenomics reveals the evolutionary origins of lichenization in chlorophyte algae.</title>
        <authorList>
            <person name="Puginier C."/>
            <person name="Libourel C."/>
            <person name="Otte J."/>
            <person name="Skaloud P."/>
            <person name="Haon M."/>
            <person name="Grisel S."/>
            <person name="Petersen M."/>
            <person name="Berrin J.G."/>
            <person name="Delaux P.M."/>
            <person name="Dal Grande F."/>
            <person name="Keller J."/>
        </authorList>
    </citation>
    <scope>NUCLEOTIDE SEQUENCE [LARGE SCALE GENOMIC DNA]</scope>
    <source>
        <strain evidence="1 2">SAG 2043</strain>
    </source>
</reference>
<sequence>MDMLDPLTADFPTRTVQEEEEEQAQAAAIHYADPPVVMWTPTARAAFQDGKLRPKLMVAAIGPAACILLHRGCSLTQVAGSVMLGGVSLAGNTVLPSLADRTCFMYLLNEGDTLVVACQAAVRAERAVAWTRGLFADLQPHQLVILSSLMAHEYRGPADPTESVLQYVVETHKAKGQLQHGVPYLPAGNLVSGLPAAVFSHCQARAVSAVMLLGVQLEAAPDVAYLLATARATQTLCAAAGLNLNGKVLADRQQLAAACANGGEAGTASSAVYT</sequence>
<dbReference type="PANTHER" id="PTHR37227:SF2">
    <property type="entry name" value="OS01G0219000 PROTEIN"/>
    <property type="match status" value="1"/>
</dbReference>
<organism evidence="1 2">
    <name type="scientific">[Myrmecia] bisecta</name>
    <dbReference type="NCBI Taxonomy" id="41462"/>
    <lineage>
        <taxon>Eukaryota</taxon>
        <taxon>Viridiplantae</taxon>
        <taxon>Chlorophyta</taxon>
        <taxon>core chlorophytes</taxon>
        <taxon>Trebouxiophyceae</taxon>
        <taxon>Trebouxiales</taxon>
        <taxon>Trebouxiaceae</taxon>
        <taxon>Myrmecia</taxon>
    </lineage>
</organism>
<dbReference type="Proteomes" id="UP001489004">
    <property type="component" value="Unassembled WGS sequence"/>
</dbReference>